<dbReference type="SUPFAM" id="SSF53474">
    <property type="entry name" value="alpha/beta-Hydrolases"/>
    <property type="match status" value="1"/>
</dbReference>
<proteinExistence type="predicted"/>
<dbReference type="Proteomes" id="UP000398389">
    <property type="component" value="Unassembled WGS sequence"/>
</dbReference>
<reference evidence="1 2" key="1">
    <citation type="submission" date="2019-09" db="EMBL/GenBank/DDBJ databases">
        <authorList>
            <person name="Brejova B."/>
        </authorList>
    </citation>
    <scope>NUCLEOTIDE SEQUENCE [LARGE SCALE GENOMIC DNA]</scope>
</reference>
<dbReference type="EMBL" id="CABVLU010000001">
    <property type="protein sequence ID" value="VVT45501.1"/>
    <property type="molecule type" value="Genomic_DNA"/>
</dbReference>
<dbReference type="OrthoDB" id="10034502at2759"/>
<keyword evidence="2" id="KW-1185">Reference proteome</keyword>
<protein>
    <recommendedName>
        <fullName evidence="3">DUF1749-domain-containing protein</fullName>
    </recommendedName>
</protein>
<dbReference type="GeneID" id="43579594"/>
<dbReference type="PANTHER" id="PTHR31591">
    <property type="entry name" value="UPF0613 PROTEIN PB24D3.06C"/>
    <property type="match status" value="1"/>
</dbReference>
<evidence type="ECO:0008006" key="3">
    <source>
        <dbReference type="Google" id="ProtNLM"/>
    </source>
</evidence>
<dbReference type="Gene3D" id="3.40.50.1820">
    <property type="entry name" value="alpha/beta hydrolase"/>
    <property type="match status" value="1"/>
</dbReference>
<organism evidence="1 2">
    <name type="scientific">Magnusiomyces paraingens</name>
    <dbReference type="NCBI Taxonomy" id="2606893"/>
    <lineage>
        <taxon>Eukaryota</taxon>
        <taxon>Fungi</taxon>
        <taxon>Dikarya</taxon>
        <taxon>Ascomycota</taxon>
        <taxon>Saccharomycotina</taxon>
        <taxon>Dipodascomycetes</taxon>
        <taxon>Dipodascales</taxon>
        <taxon>Dipodascaceae</taxon>
        <taxon>Magnusiomyces</taxon>
    </lineage>
</organism>
<name>A0A5E8B3W0_9ASCO</name>
<sequence length="308" mass="33718">MTAGRLLNYSSRLTIFEHAPASGSYHPTIVLFIGGLGDGLGTVPYVPALAQALDAQGWGVAELLFSSSYEGWGFGSLSRDAKEMARAIGFLQTNKETSKKRIVLMGHSTGTQNLIYYATQNINPSIPRPPVDGLILQASVSDREAFVKSNGEEKWQEALAYAQDLLLADIETQSKALIKAEAPGFSPIPPKYTRLFFGAQISSYRWVSLMKVRGDDDFFSSDLDDKDFESTFGKVSVPLLVLYSGADEYVPVKVDKKSLVKRFQNATKSDFWSPLSHVVPDATHNLADSPQSSYDDLISSVVAFIQSV</sequence>
<evidence type="ECO:0000313" key="2">
    <source>
        <dbReference type="Proteomes" id="UP000398389"/>
    </source>
</evidence>
<dbReference type="AlphaFoldDB" id="A0A5E8B3W0"/>
<accession>A0A5E8B3W0</accession>
<dbReference type="InterPro" id="IPR029058">
    <property type="entry name" value="AB_hydrolase_fold"/>
</dbReference>
<dbReference type="InterPro" id="IPR013744">
    <property type="entry name" value="SidJ"/>
</dbReference>
<dbReference type="RefSeq" id="XP_031851385.1">
    <property type="nucleotide sequence ID" value="XM_031995494.1"/>
</dbReference>
<dbReference type="PANTHER" id="PTHR31591:SF1">
    <property type="entry name" value="UPF0613 PROTEIN PB24D3.06C"/>
    <property type="match status" value="1"/>
</dbReference>
<gene>
    <name evidence="1" type="ORF">SAPINGB_P000771</name>
</gene>
<dbReference type="Pfam" id="PF08538">
    <property type="entry name" value="DUF1749"/>
    <property type="match status" value="1"/>
</dbReference>
<evidence type="ECO:0000313" key="1">
    <source>
        <dbReference type="EMBL" id="VVT45501.1"/>
    </source>
</evidence>